<name>A0ABX6EQI9_KLUMA</name>
<dbReference type="InterPro" id="IPR016005">
    <property type="entry name" value="Erg8"/>
</dbReference>
<evidence type="ECO:0000313" key="15">
    <source>
        <dbReference type="EMBL" id="QGN13906.1"/>
    </source>
</evidence>
<dbReference type="PANTHER" id="PTHR31814:SF2">
    <property type="entry name" value="PHOSPHOMEVALONATE KINASE"/>
    <property type="match status" value="1"/>
</dbReference>
<evidence type="ECO:0000256" key="13">
    <source>
        <dbReference type="PIRNR" id="PIRNR017288"/>
    </source>
</evidence>
<dbReference type="Pfam" id="PF00288">
    <property type="entry name" value="GHMP_kinases_N"/>
    <property type="match status" value="1"/>
</dbReference>
<evidence type="ECO:0000256" key="5">
    <source>
        <dbReference type="ARBA" id="ARBA00022679"/>
    </source>
</evidence>
<evidence type="ECO:0000256" key="9">
    <source>
        <dbReference type="ARBA" id="ARBA00022955"/>
    </source>
</evidence>
<sequence length="449" mass="49869">MSQEHIRAFSAPGKALLAGGYLVLKPEYRSYVVALSARMHALVSQEAAIEKSTTSIKVTVRSIQFNGDEWQYEIDSNSFYTPKEMNGRKNPFIERTLLTIFNYFQPDLSENGDILIEIYSDPGYHSQADTELKTNEIKSFLFHKKTITEIPKTGLGSSAGLVTVLITALVSCFKPSIDVSSSESMELIHNLAQVAHCQAQGKIGSGFDIAAAVYGSITYSRFDPSLIENLPSVIGGDYHSALKNLIDNTNWNVHAERVSLPPRLRLIMGDVNNGSNTTKLVALVNQWYKENYPRSLDIYNAISQANLEFIESLRQLTLLCDKEREEYESLIETLNSKGKVTHPLLEKIISAVSRIRENFRIITKESGADIEPEVQTHLLDAAVKLPGVLTGVVPGAGGYDAICLITTDSCHIADETKNDPTFSKVTWLDLSQQDMGIIEEKANNYLNLR</sequence>
<keyword evidence="11 13" id="KW-0753">Steroid metabolism</keyword>
<keyword evidence="16" id="KW-1185">Reference proteome</keyword>
<dbReference type="Proteomes" id="UP000422736">
    <property type="component" value="Chromosome 1"/>
</dbReference>
<keyword evidence="5 13" id="KW-0808">Transferase</keyword>
<evidence type="ECO:0000256" key="4">
    <source>
        <dbReference type="ARBA" id="ARBA00022516"/>
    </source>
</evidence>
<feature type="domain" description="GHMP kinase N-terminal" evidence="14">
    <location>
        <begin position="143"/>
        <end position="215"/>
    </location>
</feature>
<evidence type="ECO:0000256" key="1">
    <source>
        <dbReference type="ARBA" id="ARBA00005017"/>
    </source>
</evidence>
<comment type="pathway">
    <text evidence="1 13">Isoprenoid biosynthesis; isopentenyl diphosphate biosynthesis via mevalonate pathway; isopentenyl diphosphate from (R)-mevalonate: step 2/3.</text>
</comment>
<evidence type="ECO:0000256" key="12">
    <source>
        <dbReference type="ARBA" id="ARBA00029326"/>
    </source>
</evidence>
<keyword evidence="6" id="KW-0547">Nucleotide-binding</keyword>
<protein>
    <recommendedName>
        <fullName evidence="3 13">Phosphomevalonate kinase</fullName>
        <ecNumber evidence="3 13">2.7.4.2</ecNumber>
    </recommendedName>
</protein>
<dbReference type="GO" id="GO:0016301">
    <property type="term" value="F:kinase activity"/>
    <property type="evidence" value="ECO:0007669"/>
    <property type="project" value="UniProtKB-KW"/>
</dbReference>
<evidence type="ECO:0000256" key="7">
    <source>
        <dbReference type="ARBA" id="ARBA00022777"/>
    </source>
</evidence>
<dbReference type="SUPFAM" id="SSF54211">
    <property type="entry name" value="Ribosomal protein S5 domain 2-like"/>
    <property type="match status" value="1"/>
</dbReference>
<evidence type="ECO:0000256" key="8">
    <source>
        <dbReference type="ARBA" id="ARBA00022840"/>
    </source>
</evidence>
<keyword evidence="4 13" id="KW-0444">Lipid biosynthesis</keyword>
<organism evidence="15 16">
    <name type="scientific">Kluyveromyces marxianus</name>
    <name type="common">Yeast</name>
    <name type="synonym">Candida kefyr</name>
    <dbReference type="NCBI Taxonomy" id="4911"/>
    <lineage>
        <taxon>Eukaryota</taxon>
        <taxon>Fungi</taxon>
        <taxon>Dikarya</taxon>
        <taxon>Ascomycota</taxon>
        <taxon>Saccharomycotina</taxon>
        <taxon>Saccharomycetes</taxon>
        <taxon>Saccharomycetales</taxon>
        <taxon>Saccharomycetaceae</taxon>
        <taxon>Kluyveromyces</taxon>
    </lineage>
</organism>
<dbReference type="EC" id="2.7.4.2" evidence="3 13"/>
<dbReference type="InterPro" id="IPR035102">
    <property type="entry name" value="Phosphomevalonate_kinase"/>
</dbReference>
<gene>
    <name evidence="15" type="primary">ERG8</name>
    <name evidence="15" type="ORF">FIM1_554</name>
</gene>
<keyword evidence="7 13" id="KW-0418">Kinase</keyword>
<comment type="similarity">
    <text evidence="2 13">Belongs to the GHMP kinase family. Mevalonate kinase subfamily.</text>
</comment>
<proteinExistence type="inferred from homology"/>
<reference evidence="15 16" key="2">
    <citation type="submission" date="2019-11" db="EMBL/GenBank/DDBJ databases">
        <authorList>
            <person name="Lu H."/>
        </authorList>
    </citation>
    <scope>NUCLEOTIDE SEQUENCE [LARGE SCALE GENOMIC DNA]</scope>
    <source>
        <strain evidence="15 16">FIM1</strain>
    </source>
</reference>
<evidence type="ECO:0000259" key="14">
    <source>
        <dbReference type="Pfam" id="PF00288"/>
    </source>
</evidence>
<dbReference type="InterPro" id="IPR020568">
    <property type="entry name" value="Ribosomal_Su5_D2-typ_SF"/>
</dbReference>
<comment type="catalytic activity">
    <reaction evidence="12">
        <text>(R)-5-phosphomevalonate + ATP = (R)-5-diphosphomevalonate + ADP</text>
        <dbReference type="Rhea" id="RHEA:16341"/>
        <dbReference type="ChEBI" id="CHEBI:30616"/>
        <dbReference type="ChEBI" id="CHEBI:57557"/>
        <dbReference type="ChEBI" id="CHEBI:58146"/>
        <dbReference type="ChEBI" id="CHEBI:456216"/>
        <dbReference type="EC" id="2.7.4.2"/>
    </reaction>
    <physiologicalReaction direction="left-to-right" evidence="12">
        <dbReference type="Rhea" id="RHEA:16342"/>
    </physiologicalReaction>
</comment>
<dbReference type="PANTHER" id="PTHR31814">
    <property type="match status" value="1"/>
</dbReference>
<evidence type="ECO:0000256" key="11">
    <source>
        <dbReference type="ARBA" id="ARBA00023221"/>
    </source>
</evidence>
<dbReference type="PIRSF" id="PIRSF017288">
    <property type="entry name" value="PMK_GHMP_euk"/>
    <property type="match status" value="1"/>
</dbReference>
<dbReference type="InterPro" id="IPR014721">
    <property type="entry name" value="Ribsml_uS5_D2-typ_fold_subgr"/>
</dbReference>
<keyword evidence="8" id="KW-0067">ATP-binding</keyword>
<keyword evidence="9 13" id="KW-0752">Steroid biosynthesis</keyword>
<dbReference type="EMBL" id="CP015054">
    <property type="protein sequence ID" value="QGN13906.1"/>
    <property type="molecule type" value="Genomic_DNA"/>
</dbReference>
<dbReference type="InterPro" id="IPR006204">
    <property type="entry name" value="GHMP_kinase_N_dom"/>
</dbReference>
<dbReference type="InterPro" id="IPR006203">
    <property type="entry name" value="GHMP_knse_ATP-bd_CS"/>
</dbReference>
<dbReference type="PROSITE" id="PS00627">
    <property type="entry name" value="GHMP_KINASES_ATP"/>
    <property type="match status" value="1"/>
</dbReference>
<keyword evidence="10 13" id="KW-0443">Lipid metabolism</keyword>
<accession>A0ABX6EQI9</accession>
<dbReference type="NCBIfam" id="TIGR01219">
    <property type="entry name" value="Pmev_kin_ERG8"/>
    <property type="match status" value="1"/>
</dbReference>
<evidence type="ECO:0000313" key="16">
    <source>
        <dbReference type="Proteomes" id="UP000422736"/>
    </source>
</evidence>
<evidence type="ECO:0000256" key="2">
    <source>
        <dbReference type="ARBA" id="ARBA00006495"/>
    </source>
</evidence>
<evidence type="ECO:0000256" key="6">
    <source>
        <dbReference type="ARBA" id="ARBA00022741"/>
    </source>
</evidence>
<reference evidence="15 16" key="1">
    <citation type="submission" date="2016-03" db="EMBL/GenBank/DDBJ databases">
        <title>How can Kluyveromyces marxianus grow so fast - potential evolutionary course in Saccharomyces Complex revealed by comparative genomics.</title>
        <authorList>
            <person name="Mo W."/>
            <person name="Lu W."/>
            <person name="Yang X."/>
            <person name="Qi J."/>
            <person name="Lv H."/>
        </authorList>
    </citation>
    <scope>NUCLEOTIDE SEQUENCE [LARGE SCALE GENOMIC DNA]</scope>
    <source>
        <strain evidence="15 16">FIM1</strain>
    </source>
</reference>
<evidence type="ECO:0000256" key="3">
    <source>
        <dbReference type="ARBA" id="ARBA00012958"/>
    </source>
</evidence>
<evidence type="ECO:0000256" key="10">
    <source>
        <dbReference type="ARBA" id="ARBA00023098"/>
    </source>
</evidence>
<dbReference type="Gene3D" id="3.30.230.10">
    <property type="match status" value="1"/>
</dbReference>